<feature type="domain" description="Thiolase N-terminal" evidence="7">
    <location>
        <begin position="4"/>
        <end position="184"/>
    </location>
</feature>
<evidence type="ECO:0000259" key="7">
    <source>
        <dbReference type="Pfam" id="PF00108"/>
    </source>
</evidence>
<feature type="domain" description="Thiolase C-terminal" evidence="8">
    <location>
        <begin position="247"/>
        <end position="365"/>
    </location>
</feature>
<evidence type="ECO:0000256" key="3">
    <source>
        <dbReference type="ARBA" id="ARBA00022679"/>
    </source>
</evidence>
<name>A0ABV9PSS2_9ACTN</name>
<sequence>MTDFGTVPNRTAATMAREAAGRALADADLRAVDVGMVFLANAFAGTMHGQESVRGQAWLDGTELAGVPLVNIENACAGGSSALALARTAVAAGDVETALVVGTEQLSHADRRRAVRAMIGAMAQDRLPELRREFGLDDDSSPFMHVYARYADEYAASSGATAEDFARVAAKNRAHGAANPRAQVREAISVEQVMAGRPVVGALTVPMCAPIGDGAAAVVVSSAPSPRSVELRSCVVGAGVRGRAEQVVADTAKRAFHRAGVAPGDVDVVEVHDAASPAELIALEQLGLAEHGEAVALVRAGKTGIGGSVPTNPSGGLISRGHPLGATGAAQIVELVEQLRGESGTRQVDGARVAVAENAGGYLGPEPAAVTVSVLVR</sequence>
<dbReference type="Pfam" id="PF00108">
    <property type="entry name" value="Thiolase_N"/>
    <property type="match status" value="1"/>
</dbReference>
<keyword evidence="10" id="KW-1185">Reference proteome</keyword>
<organism evidence="9 10">
    <name type="scientific">Dietzia aurantiaca</name>
    <dbReference type="NCBI Taxonomy" id="983873"/>
    <lineage>
        <taxon>Bacteria</taxon>
        <taxon>Bacillati</taxon>
        <taxon>Actinomycetota</taxon>
        <taxon>Actinomycetes</taxon>
        <taxon>Mycobacteriales</taxon>
        <taxon>Dietziaceae</taxon>
        <taxon>Dietzia</taxon>
    </lineage>
</organism>
<dbReference type="PANTHER" id="PTHR42870:SF1">
    <property type="entry name" value="NON-SPECIFIC LIPID-TRANSFER PROTEIN-LIKE 2"/>
    <property type="match status" value="1"/>
</dbReference>
<reference evidence="10" key="1">
    <citation type="journal article" date="2019" name="Int. J. Syst. Evol. Microbiol.">
        <title>The Global Catalogue of Microorganisms (GCM) 10K type strain sequencing project: providing services to taxonomists for standard genome sequencing and annotation.</title>
        <authorList>
            <consortium name="The Broad Institute Genomics Platform"/>
            <consortium name="The Broad Institute Genome Sequencing Center for Infectious Disease"/>
            <person name="Wu L."/>
            <person name="Ma J."/>
        </authorList>
    </citation>
    <scope>NUCLEOTIDE SEQUENCE [LARGE SCALE GENOMIC DNA]</scope>
    <source>
        <strain evidence="10">JCM 11882</strain>
    </source>
</reference>
<evidence type="ECO:0000256" key="4">
    <source>
        <dbReference type="ARBA" id="ARBA00023055"/>
    </source>
</evidence>
<keyword evidence="5" id="KW-0446">Lipid-binding</keyword>
<keyword evidence="2" id="KW-0813">Transport</keyword>
<dbReference type="PIRSF" id="PIRSF000429">
    <property type="entry name" value="Ac-CoA_Ac_transf"/>
    <property type="match status" value="1"/>
</dbReference>
<dbReference type="PANTHER" id="PTHR42870">
    <property type="entry name" value="ACETYL-COA C-ACETYLTRANSFERASE"/>
    <property type="match status" value="1"/>
</dbReference>
<evidence type="ECO:0000256" key="1">
    <source>
        <dbReference type="ARBA" id="ARBA00012352"/>
    </source>
</evidence>
<accession>A0ABV9PSS2</accession>
<dbReference type="SUPFAM" id="SSF53901">
    <property type="entry name" value="Thiolase-like"/>
    <property type="match status" value="1"/>
</dbReference>
<evidence type="ECO:0000313" key="10">
    <source>
        <dbReference type="Proteomes" id="UP001595836"/>
    </source>
</evidence>
<dbReference type="RefSeq" id="WP_344995759.1">
    <property type="nucleotide sequence ID" value="NZ_BAABCD010000053.1"/>
</dbReference>
<comment type="caution">
    <text evidence="9">The sequence shown here is derived from an EMBL/GenBank/DDBJ whole genome shotgun (WGS) entry which is preliminary data.</text>
</comment>
<dbReference type="InterPro" id="IPR002155">
    <property type="entry name" value="Thiolase"/>
</dbReference>
<dbReference type="Proteomes" id="UP001595836">
    <property type="component" value="Unassembled WGS sequence"/>
</dbReference>
<dbReference type="EC" id="2.3.1.176" evidence="1"/>
<protein>
    <recommendedName>
        <fullName evidence="1">propanoyl-CoA C-acyltransferase</fullName>
        <ecNumber evidence="1">2.3.1.176</ecNumber>
    </recommendedName>
    <alternativeName>
        <fullName evidence="6">Propanoyl-CoA C-acyltransferase</fullName>
    </alternativeName>
</protein>
<dbReference type="InterPro" id="IPR020616">
    <property type="entry name" value="Thiolase_N"/>
</dbReference>
<evidence type="ECO:0000256" key="2">
    <source>
        <dbReference type="ARBA" id="ARBA00022448"/>
    </source>
</evidence>
<dbReference type="CDD" id="cd00829">
    <property type="entry name" value="SCP-x_thiolase"/>
    <property type="match status" value="1"/>
</dbReference>
<dbReference type="EMBL" id="JBHSHP010000056">
    <property type="protein sequence ID" value="MFC4755975.1"/>
    <property type="molecule type" value="Genomic_DNA"/>
</dbReference>
<evidence type="ECO:0000256" key="5">
    <source>
        <dbReference type="ARBA" id="ARBA00023121"/>
    </source>
</evidence>
<dbReference type="InterPro" id="IPR055140">
    <property type="entry name" value="Thiolase_C_2"/>
</dbReference>
<dbReference type="InterPro" id="IPR016039">
    <property type="entry name" value="Thiolase-like"/>
</dbReference>
<keyword evidence="4" id="KW-0445">Lipid transport</keyword>
<evidence type="ECO:0000259" key="8">
    <source>
        <dbReference type="Pfam" id="PF22691"/>
    </source>
</evidence>
<dbReference type="Gene3D" id="3.40.47.10">
    <property type="match status" value="1"/>
</dbReference>
<gene>
    <name evidence="9" type="ORF">ACFO7U_14480</name>
</gene>
<evidence type="ECO:0000313" key="9">
    <source>
        <dbReference type="EMBL" id="MFC4755975.1"/>
    </source>
</evidence>
<evidence type="ECO:0000256" key="6">
    <source>
        <dbReference type="ARBA" id="ARBA00032316"/>
    </source>
</evidence>
<dbReference type="InterPro" id="IPR020613">
    <property type="entry name" value="Thiolase_CS"/>
</dbReference>
<dbReference type="PROSITE" id="PS00737">
    <property type="entry name" value="THIOLASE_2"/>
    <property type="match status" value="1"/>
</dbReference>
<proteinExistence type="predicted"/>
<keyword evidence="3" id="KW-0808">Transferase</keyword>
<dbReference type="Pfam" id="PF22691">
    <property type="entry name" value="Thiolase_C_1"/>
    <property type="match status" value="1"/>
</dbReference>